<name>A0A7X5R426_9MICO</name>
<dbReference type="PANTHER" id="PTHR42899">
    <property type="entry name" value="SPERMATOGENESIS-ASSOCIATED PROTEIN 20"/>
    <property type="match status" value="1"/>
</dbReference>
<reference evidence="2 3" key="1">
    <citation type="submission" date="2020-02" db="EMBL/GenBank/DDBJ databases">
        <title>Sequencing the genomes of 1000 actinobacteria strains.</title>
        <authorList>
            <person name="Klenk H.-P."/>
        </authorList>
    </citation>
    <scope>NUCLEOTIDE SEQUENCE [LARGE SCALE GENOMIC DNA]</scope>
    <source>
        <strain evidence="2 3">DSM 27960</strain>
    </source>
</reference>
<proteinExistence type="predicted"/>
<feature type="domain" description="Spermatogenesis-associated protein 20-like TRX" evidence="1">
    <location>
        <begin position="4"/>
        <end position="163"/>
    </location>
</feature>
<organism evidence="2 3">
    <name type="scientific">Lysinibacter cavernae</name>
    <dbReference type="NCBI Taxonomy" id="1640652"/>
    <lineage>
        <taxon>Bacteria</taxon>
        <taxon>Bacillati</taxon>
        <taxon>Actinomycetota</taxon>
        <taxon>Actinomycetes</taxon>
        <taxon>Micrococcales</taxon>
        <taxon>Microbacteriaceae</taxon>
        <taxon>Lysinibacter</taxon>
    </lineage>
</organism>
<dbReference type="RefSeq" id="WP_167151813.1">
    <property type="nucleotide sequence ID" value="NZ_JAAMOX010000003.1"/>
</dbReference>
<dbReference type="Pfam" id="PF03190">
    <property type="entry name" value="Thioredox_DsbH"/>
    <property type="match status" value="1"/>
</dbReference>
<dbReference type="AlphaFoldDB" id="A0A7X5R426"/>
<evidence type="ECO:0000313" key="2">
    <source>
        <dbReference type="EMBL" id="NIH54977.1"/>
    </source>
</evidence>
<accession>A0A7X5R426</accession>
<dbReference type="InterPro" id="IPR024705">
    <property type="entry name" value="Ssp411"/>
</dbReference>
<dbReference type="PIRSF" id="PIRSF006402">
    <property type="entry name" value="UCP006402_thioredoxin"/>
    <property type="match status" value="1"/>
</dbReference>
<protein>
    <recommendedName>
        <fullName evidence="1">Spermatogenesis-associated protein 20-like TRX domain-containing protein</fullName>
    </recommendedName>
</protein>
<dbReference type="Proteomes" id="UP000541033">
    <property type="component" value="Unassembled WGS sequence"/>
</dbReference>
<evidence type="ECO:0000259" key="1">
    <source>
        <dbReference type="Pfam" id="PF03190"/>
    </source>
</evidence>
<dbReference type="InterPro" id="IPR008928">
    <property type="entry name" value="6-hairpin_glycosidase_sf"/>
</dbReference>
<keyword evidence="3" id="KW-1185">Reference proteome</keyword>
<comment type="caution">
    <text evidence="2">The sequence shown here is derived from an EMBL/GenBank/DDBJ whole genome shotgun (WGS) entry which is preliminary data.</text>
</comment>
<sequence>MGTRLIHSLSPYVRAHADNPVDWFPWGQEAFAEAARRDVPVLISIGYATCHWCHVMARESFTDAVVAERLNRGFVAIKVDREEHPEVDEFYLAAAGAFTSELGWPLNVFATPTGETFFAGTYSPPTPTGGRPSFTQVLAAVTDAWTERRDQVEGGARQLTRAIAASATIEPTSATANEGLALNAAEWARVVDDILESEDREYGGFGRGQKFPQAPLLEFLFRGRGELAANAALRSLDAMARSDLRDRVDGGFFRYATRRDWSVPHYERMLYDNAQLLRLYSQAGSAEVAAGIASFLADTLLQESGLFASAQDSESTVDGASREGDFYRLDARARGGVAKPGLDAKILSGWNGLAIRAYAESGARDQDPERLTIARTAADALLDLHVLGDGRLARASLNGTASTAEATLEDYGLVAEGLLSLAQILGEPSYASAAQRLVDQTITASGCRAPGGGDPVLRAKGLPRIDIPSEGASPSGQSAIVGACLSLYEITGDRRYRIAAEQTLRPLREILLAAPNGFGALLTAFARLDNDLQLVVVSPSAPRRDDPLVAAAHAATAGGGTLPYLLSEDAARRFADAGFGLLSGRTARDGNTTAYVCRNGVCRLPVQRPDDLLSSIAGETNLA</sequence>
<dbReference type="Gene3D" id="3.40.30.10">
    <property type="entry name" value="Glutaredoxin"/>
    <property type="match status" value="1"/>
</dbReference>
<dbReference type="InterPro" id="IPR036249">
    <property type="entry name" value="Thioredoxin-like_sf"/>
</dbReference>
<dbReference type="EMBL" id="JAAMOX010000003">
    <property type="protein sequence ID" value="NIH54977.1"/>
    <property type="molecule type" value="Genomic_DNA"/>
</dbReference>
<dbReference type="SUPFAM" id="SSF52833">
    <property type="entry name" value="Thioredoxin-like"/>
    <property type="match status" value="1"/>
</dbReference>
<dbReference type="PANTHER" id="PTHR42899:SF1">
    <property type="entry name" value="SPERMATOGENESIS-ASSOCIATED PROTEIN 20"/>
    <property type="match status" value="1"/>
</dbReference>
<evidence type="ECO:0000313" key="3">
    <source>
        <dbReference type="Proteomes" id="UP000541033"/>
    </source>
</evidence>
<dbReference type="SUPFAM" id="SSF48208">
    <property type="entry name" value="Six-hairpin glycosidases"/>
    <property type="match status" value="1"/>
</dbReference>
<dbReference type="CDD" id="cd02955">
    <property type="entry name" value="SSP411"/>
    <property type="match status" value="1"/>
</dbReference>
<gene>
    <name evidence="2" type="ORF">FHX76_002892</name>
</gene>
<dbReference type="GO" id="GO:0005975">
    <property type="term" value="P:carbohydrate metabolic process"/>
    <property type="evidence" value="ECO:0007669"/>
    <property type="project" value="InterPro"/>
</dbReference>
<dbReference type="InterPro" id="IPR004879">
    <property type="entry name" value="Ssp411-like_TRX"/>
</dbReference>